<protein>
    <submittedName>
        <fullName evidence="4">Alkaline phosphatase D family protein</fullName>
    </submittedName>
</protein>
<keyword evidence="1" id="KW-1133">Transmembrane helix</keyword>
<dbReference type="CDD" id="cd07389">
    <property type="entry name" value="MPP_PhoD"/>
    <property type="match status" value="1"/>
</dbReference>
<dbReference type="InterPro" id="IPR006311">
    <property type="entry name" value="TAT_signal"/>
</dbReference>
<dbReference type="InterPro" id="IPR052900">
    <property type="entry name" value="Phospholipid_Metab_Enz"/>
</dbReference>
<feature type="transmembrane region" description="Helical" evidence="1">
    <location>
        <begin position="25"/>
        <end position="43"/>
    </location>
</feature>
<evidence type="ECO:0000256" key="1">
    <source>
        <dbReference type="SAM" id="Phobius"/>
    </source>
</evidence>
<dbReference type="EMBL" id="JBHTHR010000602">
    <property type="protein sequence ID" value="MFD0802798.1"/>
    <property type="molecule type" value="Genomic_DNA"/>
</dbReference>
<accession>A0ABW3BJ71</accession>
<name>A0ABW3BJ71_9ACTN</name>
<feature type="domain" description="Phospholipase D N-terminal" evidence="3">
    <location>
        <begin position="60"/>
        <end position="158"/>
    </location>
</feature>
<dbReference type="PANTHER" id="PTHR43606">
    <property type="entry name" value="PHOSPHATASE, PUTATIVE (AFU_ORTHOLOGUE AFUA_6G08710)-RELATED"/>
    <property type="match status" value="1"/>
</dbReference>
<dbReference type="PANTHER" id="PTHR43606:SF2">
    <property type="entry name" value="ALKALINE PHOSPHATASE FAMILY PROTEIN (AFU_ORTHOLOGUE AFUA_5G03860)"/>
    <property type="match status" value="1"/>
</dbReference>
<dbReference type="InterPro" id="IPR038607">
    <property type="entry name" value="PhoD-like_sf"/>
</dbReference>
<dbReference type="InterPro" id="IPR032093">
    <property type="entry name" value="PhoD_N"/>
</dbReference>
<dbReference type="InterPro" id="IPR018946">
    <property type="entry name" value="PhoD-like_MPP"/>
</dbReference>
<evidence type="ECO:0000259" key="2">
    <source>
        <dbReference type="Pfam" id="PF09423"/>
    </source>
</evidence>
<dbReference type="Pfam" id="PF16655">
    <property type="entry name" value="PhoD_N"/>
    <property type="match status" value="1"/>
</dbReference>
<organism evidence="4 5">
    <name type="scientific">Streptomonospora algeriensis</name>
    <dbReference type="NCBI Taxonomy" id="995084"/>
    <lineage>
        <taxon>Bacteria</taxon>
        <taxon>Bacillati</taxon>
        <taxon>Actinomycetota</taxon>
        <taxon>Actinomycetes</taxon>
        <taxon>Streptosporangiales</taxon>
        <taxon>Nocardiopsidaceae</taxon>
        <taxon>Streptomonospora</taxon>
    </lineage>
</organism>
<comment type="caution">
    <text evidence="4">The sequence shown here is derived from an EMBL/GenBank/DDBJ whole genome shotgun (WGS) entry which is preliminary data.</text>
</comment>
<evidence type="ECO:0000313" key="4">
    <source>
        <dbReference type="EMBL" id="MFD0802798.1"/>
    </source>
</evidence>
<reference evidence="5" key="1">
    <citation type="journal article" date="2019" name="Int. J. Syst. Evol. Microbiol.">
        <title>The Global Catalogue of Microorganisms (GCM) 10K type strain sequencing project: providing services to taxonomists for standard genome sequencing and annotation.</title>
        <authorList>
            <consortium name="The Broad Institute Genomics Platform"/>
            <consortium name="The Broad Institute Genome Sequencing Center for Infectious Disease"/>
            <person name="Wu L."/>
            <person name="Ma J."/>
        </authorList>
    </citation>
    <scope>NUCLEOTIDE SEQUENCE [LARGE SCALE GENOMIC DNA]</scope>
    <source>
        <strain evidence="5">CCUG 63369</strain>
    </source>
</reference>
<dbReference type="InterPro" id="IPR029052">
    <property type="entry name" value="Metallo-depent_PP-like"/>
</dbReference>
<dbReference type="Proteomes" id="UP001596956">
    <property type="component" value="Unassembled WGS sequence"/>
</dbReference>
<feature type="domain" description="PhoD-like phosphatase metallophosphatase" evidence="2">
    <location>
        <begin position="171"/>
        <end position="506"/>
    </location>
</feature>
<keyword evidence="1" id="KW-0812">Transmembrane</keyword>
<evidence type="ECO:0000259" key="3">
    <source>
        <dbReference type="Pfam" id="PF16655"/>
    </source>
</evidence>
<evidence type="ECO:0000313" key="5">
    <source>
        <dbReference type="Proteomes" id="UP001596956"/>
    </source>
</evidence>
<keyword evidence="1" id="KW-0472">Membrane</keyword>
<sequence length="538" mass="59671">MYVTPRHTGVSSTASARSRIDRRRFLGIGTASATAVALGTGLFSSNAAADRPKHEFPFTLGVASGDPTHDGFVLWTRLAPEPLAADGSGGMPQKPVEVEYQVALDPRFRRVVRRGTAVASPELGHSVHPEISGLSPGREYHYRFRAMGAVSPVGTTRTAPPPSSMAGTLAFAFASCQKWDQGHYTAYEHLAREDLDLVLHLGDYIYEYPIEGDLRGSVPDHLLVETTRLEHYRVRYALYKSDAHLQNAHARFPWLVVPDDHEVDNNWADGTSQDDDPTEAFLQRRADAFQAYYENMPLRRSSVPVGPEMGLHRRISYGRLADFTMLDTRQYRDDQACSGRLEDDCDARHSPNRSILGERQRKWLIEGFSDSAARWQILGNQSPMTQTDNTAGEGTSVWMDPWDGYAADRERVLDAAAQRGVRNLVVVTGDRHQNYAVDLKADYRDENAPTVGTEFVGTSISTDGDGEDLGEQGRRFLEANPHFAFVNEQRGYVRCTVSPEEWRTDFRVVPYVTRPGAPVSTRASFVVADGAPGVAAQP</sequence>
<dbReference type="PROSITE" id="PS51318">
    <property type="entry name" value="TAT"/>
    <property type="match status" value="1"/>
</dbReference>
<dbReference type="Gene3D" id="3.60.21.70">
    <property type="entry name" value="PhoD-like phosphatase"/>
    <property type="match status" value="1"/>
</dbReference>
<gene>
    <name evidence="4" type="ORF">ACFQZU_15925</name>
</gene>
<keyword evidence="5" id="KW-1185">Reference proteome</keyword>
<dbReference type="Gene3D" id="2.60.40.380">
    <property type="entry name" value="Purple acid phosphatase-like, N-terminal"/>
    <property type="match status" value="1"/>
</dbReference>
<dbReference type="Pfam" id="PF09423">
    <property type="entry name" value="PhoD"/>
    <property type="match status" value="1"/>
</dbReference>
<dbReference type="SUPFAM" id="SSF56300">
    <property type="entry name" value="Metallo-dependent phosphatases"/>
    <property type="match status" value="1"/>
</dbReference>
<proteinExistence type="predicted"/>